<reference evidence="3" key="2">
    <citation type="submission" date="2021-12" db="EMBL/GenBank/DDBJ databases">
        <title>Resequencing data analysis of finger millet.</title>
        <authorList>
            <person name="Hatakeyama M."/>
            <person name="Aluri S."/>
            <person name="Balachadran M.T."/>
            <person name="Sivarajan S.R."/>
            <person name="Poveda L."/>
            <person name="Shimizu-Inatsugi R."/>
            <person name="Schlapbach R."/>
            <person name="Sreeman S.M."/>
            <person name="Shimizu K.K."/>
        </authorList>
    </citation>
    <scope>NUCLEOTIDE SEQUENCE</scope>
</reference>
<organism evidence="3 4">
    <name type="scientific">Eleusine coracana subsp. coracana</name>
    <dbReference type="NCBI Taxonomy" id="191504"/>
    <lineage>
        <taxon>Eukaryota</taxon>
        <taxon>Viridiplantae</taxon>
        <taxon>Streptophyta</taxon>
        <taxon>Embryophyta</taxon>
        <taxon>Tracheophyta</taxon>
        <taxon>Spermatophyta</taxon>
        <taxon>Magnoliopsida</taxon>
        <taxon>Liliopsida</taxon>
        <taxon>Poales</taxon>
        <taxon>Poaceae</taxon>
        <taxon>PACMAD clade</taxon>
        <taxon>Chloridoideae</taxon>
        <taxon>Cynodonteae</taxon>
        <taxon>Eleusininae</taxon>
        <taxon>Eleusine</taxon>
    </lineage>
</organism>
<dbReference type="Pfam" id="PF20235">
    <property type="entry name" value="PIR2-like_helical"/>
    <property type="match status" value="1"/>
</dbReference>
<evidence type="ECO:0000256" key="1">
    <source>
        <dbReference type="SAM" id="MobiDB-lite"/>
    </source>
</evidence>
<dbReference type="AlphaFoldDB" id="A0AAV5CDY4"/>
<evidence type="ECO:0000313" key="3">
    <source>
        <dbReference type="EMBL" id="GJM96468.1"/>
    </source>
</evidence>
<dbReference type="PANTHER" id="PTHR33120">
    <property type="entry name" value="EXPRESSED PROTEIN-RELATED"/>
    <property type="match status" value="1"/>
</dbReference>
<proteinExistence type="predicted"/>
<accession>A0AAV5CDY4</accession>
<dbReference type="Proteomes" id="UP001054889">
    <property type="component" value="Unassembled WGS sequence"/>
</dbReference>
<reference evidence="3" key="1">
    <citation type="journal article" date="2018" name="DNA Res.">
        <title>Multiple hybrid de novo genome assembly of finger millet, an orphan allotetraploid crop.</title>
        <authorList>
            <person name="Hatakeyama M."/>
            <person name="Aluri S."/>
            <person name="Balachadran M.T."/>
            <person name="Sivarajan S.R."/>
            <person name="Patrignani A."/>
            <person name="Gruter S."/>
            <person name="Poveda L."/>
            <person name="Shimizu-Inatsugi R."/>
            <person name="Baeten J."/>
            <person name="Francoijs K.J."/>
            <person name="Nataraja K.N."/>
            <person name="Reddy Y.A.N."/>
            <person name="Phadnis S."/>
            <person name="Ravikumar R.L."/>
            <person name="Schlapbach R."/>
            <person name="Sreeman S.M."/>
            <person name="Shimizu K.K."/>
        </authorList>
    </citation>
    <scope>NUCLEOTIDE SEQUENCE</scope>
</reference>
<keyword evidence="4" id="KW-1185">Reference proteome</keyword>
<feature type="region of interest" description="Disordered" evidence="1">
    <location>
        <begin position="149"/>
        <end position="181"/>
    </location>
</feature>
<comment type="caution">
    <text evidence="3">The sequence shown here is derived from an EMBL/GenBank/DDBJ whole genome shotgun (WGS) entry which is preliminary data.</text>
</comment>
<dbReference type="EMBL" id="BQKI01000006">
    <property type="protein sequence ID" value="GJM96468.1"/>
    <property type="molecule type" value="Genomic_DNA"/>
</dbReference>
<protein>
    <recommendedName>
        <fullName evidence="2">PIR2-like helical domain-containing protein</fullName>
    </recommendedName>
</protein>
<name>A0AAV5CDY4_ELECO</name>
<sequence>MVTFLICYFRNLPVIEALQYLLMFKADLLATVHLIVCSRGMGGRLCPISSPAMEMALRYAAISASHPRPAIFAAKSLSLALRLEQLSQILTTGCCLVSSPGQLGRACRAGPRPAKFGLAQVRHGTAHFMPRRISCPGQVGTRLRVMLRPRPRPSGRHVHDPFISSSVRHEGGPCSKKSARP</sequence>
<evidence type="ECO:0000259" key="2">
    <source>
        <dbReference type="Pfam" id="PF20235"/>
    </source>
</evidence>
<evidence type="ECO:0000313" key="4">
    <source>
        <dbReference type="Proteomes" id="UP001054889"/>
    </source>
</evidence>
<feature type="domain" description="PIR2-like helical" evidence="2">
    <location>
        <begin position="1"/>
        <end position="35"/>
    </location>
</feature>
<gene>
    <name evidence="3" type="primary">ga13307</name>
    <name evidence="3" type="ORF">PR202_ga13307</name>
</gene>
<dbReference type="InterPro" id="IPR046527">
    <property type="entry name" value="PIR2-like_helical"/>
</dbReference>